<dbReference type="InterPro" id="IPR029063">
    <property type="entry name" value="SAM-dependent_MTases_sf"/>
</dbReference>
<dbReference type="PANTHER" id="PTHR43591">
    <property type="entry name" value="METHYLTRANSFERASE"/>
    <property type="match status" value="1"/>
</dbReference>
<dbReference type="CDD" id="cd02440">
    <property type="entry name" value="AdoMet_MTases"/>
    <property type="match status" value="1"/>
</dbReference>
<organism evidence="2 3">
    <name type="scientific">Streptomyces chattanoogensis</name>
    <dbReference type="NCBI Taxonomy" id="66876"/>
    <lineage>
        <taxon>Bacteria</taxon>
        <taxon>Bacillati</taxon>
        <taxon>Actinomycetota</taxon>
        <taxon>Actinomycetes</taxon>
        <taxon>Kitasatosporales</taxon>
        <taxon>Streptomycetaceae</taxon>
        <taxon>Streptomyces</taxon>
    </lineage>
</organism>
<reference evidence="3" key="1">
    <citation type="submission" date="2015-07" db="EMBL/GenBank/DDBJ databases">
        <authorList>
            <person name="Ju K.-S."/>
            <person name="Doroghazi J.R."/>
            <person name="Metcalf W.W."/>
        </authorList>
    </citation>
    <scope>NUCLEOTIDE SEQUENCE [LARGE SCALE GENOMIC DNA]</scope>
    <source>
        <strain evidence="3">NRRL ISP-5002</strain>
    </source>
</reference>
<dbReference type="PATRIC" id="fig|66876.3.peg.2649"/>
<dbReference type="Pfam" id="PF08241">
    <property type="entry name" value="Methyltransf_11"/>
    <property type="match status" value="1"/>
</dbReference>
<name>A0A0N0H1N9_9ACTN</name>
<comment type="caution">
    <text evidence="2">The sequence shown here is derived from an EMBL/GenBank/DDBJ whole genome shotgun (WGS) entry which is preliminary data.</text>
</comment>
<evidence type="ECO:0000259" key="1">
    <source>
        <dbReference type="Pfam" id="PF08241"/>
    </source>
</evidence>
<evidence type="ECO:0000313" key="3">
    <source>
        <dbReference type="Proteomes" id="UP000037982"/>
    </source>
</evidence>
<dbReference type="AlphaFoldDB" id="A0A0N0H1N9"/>
<feature type="domain" description="Methyltransferase type 11" evidence="1">
    <location>
        <begin position="51"/>
        <end position="141"/>
    </location>
</feature>
<dbReference type="GO" id="GO:0032259">
    <property type="term" value="P:methylation"/>
    <property type="evidence" value="ECO:0007669"/>
    <property type="project" value="UniProtKB-KW"/>
</dbReference>
<evidence type="ECO:0000313" key="2">
    <source>
        <dbReference type="EMBL" id="KPC64390.1"/>
    </source>
</evidence>
<dbReference type="Proteomes" id="UP000037982">
    <property type="component" value="Unassembled WGS sequence"/>
</dbReference>
<sequence>MFKEQAKAVSASSPAEELIAVLDVVDRLPGAEELRLDSYTLLGVGPGARIVDVGCGAGRAVAEMADRGARATGVDVDPQMVEIAGKRWPEAGFRVAGAYELPFDDGALDGYRAEKMYHELEDPTRALEEARRILRPGGRAVLIGQDWDTFVIDSDDAELTRTIVHARADRTKGPRTARRYRNLLLDGGFQDVAVEVRTAVFTGEVMLPMLAGFAEAACAAGAISREAAGSWAAEQQVRAGADRLFIALPLFVASATRA</sequence>
<keyword evidence="3" id="KW-1185">Reference proteome</keyword>
<dbReference type="Gene3D" id="3.40.50.150">
    <property type="entry name" value="Vaccinia Virus protein VP39"/>
    <property type="match status" value="1"/>
</dbReference>
<keyword evidence="2" id="KW-0808">Transferase</keyword>
<gene>
    <name evidence="2" type="ORF">ADL29_12120</name>
</gene>
<protein>
    <submittedName>
        <fullName evidence="2">Methyltransferase</fullName>
    </submittedName>
</protein>
<dbReference type="GO" id="GO:0008757">
    <property type="term" value="F:S-adenosylmethionine-dependent methyltransferase activity"/>
    <property type="evidence" value="ECO:0007669"/>
    <property type="project" value="InterPro"/>
</dbReference>
<accession>A0A0N0H1N9</accession>
<dbReference type="InterPro" id="IPR013216">
    <property type="entry name" value="Methyltransf_11"/>
</dbReference>
<dbReference type="EMBL" id="LGKG01000101">
    <property type="protein sequence ID" value="KPC64390.1"/>
    <property type="molecule type" value="Genomic_DNA"/>
</dbReference>
<dbReference type="SUPFAM" id="SSF53335">
    <property type="entry name" value="S-adenosyl-L-methionine-dependent methyltransferases"/>
    <property type="match status" value="1"/>
</dbReference>
<keyword evidence="2" id="KW-0489">Methyltransferase</keyword>
<proteinExistence type="predicted"/>